<comment type="caution">
    <text evidence="2">The sequence shown here is derived from an EMBL/GenBank/DDBJ whole genome shotgun (WGS) entry which is preliminary data.</text>
</comment>
<dbReference type="InterPro" id="IPR002589">
    <property type="entry name" value="Macro_dom"/>
</dbReference>
<keyword evidence="3" id="KW-1185">Reference proteome</keyword>
<organism evidence="2 3">
    <name type="scientific">Kribbella voronezhensis</name>
    <dbReference type="NCBI Taxonomy" id="2512212"/>
    <lineage>
        <taxon>Bacteria</taxon>
        <taxon>Bacillati</taxon>
        <taxon>Actinomycetota</taxon>
        <taxon>Actinomycetes</taxon>
        <taxon>Propionibacteriales</taxon>
        <taxon>Kribbellaceae</taxon>
        <taxon>Kribbella</taxon>
    </lineage>
</organism>
<protein>
    <submittedName>
        <fullName evidence="2">O-acetyl-ADP-ribose deacetylase (Regulator of RNase III)</fullName>
    </submittedName>
</protein>
<dbReference type="Proteomes" id="UP000295151">
    <property type="component" value="Unassembled WGS sequence"/>
</dbReference>
<evidence type="ECO:0000259" key="1">
    <source>
        <dbReference type="PROSITE" id="PS51154"/>
    </source>
</evidence>
<dbReference type="PANTHER" id="PTHR11106:SF27">
    <property type="entry name" value="MACRO DOMAIN-CONTAINING PROTEIN"/>
    <property type="match status" value="1"/>
</dbReference>
<feature type="domain" description="Macro" evidence="1">
    <location>
        <begin position="1"/>
        <end position="167"/>
    </location>
</feature>
<gene>
    <name evidence="2" type="ORF">EV138_2479</name>
</gene>
<reference evidence="2 3" key="1">
    <citation type="submission" date="2019-03" db="EMBL/GenBank/DDBJ databases">
        <title>Genomic Encyclopedia of Type Strains, Phase III (KMG-III): the genomes of soil and plant-associated and newly described type strains.</title>
        <authorList>
            <person name="Whitman W."/>
        </authorList>
    </citation>
    <scope>NUCLEOTIDE SEQUENCE [LARGE SCALE GENOMIC DNA]</scope>
    <source>
        <strain evidence="2 3">VKM Ac-2575</strain>
    </source>
</reference>
<dbReference type="EMBL" id="SOCE01000001">
    <property type="protein sequence ID" value="TDU88926.1"/>
    <property type="molecule type" value="Genomic_DNA"/>
</dbReference>
<dbReference type="PROSITE" id="PS51154">
    <property type="entry name" value="MACRO"/>
    <property type="match status" value="1"/>
</dbReference>
<dbReference type="SMART" id="SM00506">
    <property type="entry name" value="A1pp"/>
    <property type="match status" value="1"/>
</dbReference>
<sequence>MEIVLSTDDITTVATDAIVNAAHHALRGGGGVDGAIHRAGGPSILAECIERYPNGVPTGQAGWTTAGNLPAQYVIHVVGPNYVAGQRDPALLESAYRNALRIADELSVRRMTLPAVSAGIYGWPAQEAADIAVRTLLRTPTEVTQATFCLINPGLYKAFAKALENEERGDPESGPPRKT</sequence>
<dbReference type="OrthoDB" id="6194521at2"/>
<dbReference type="AlphaFoldDB" id="A0A4R7TBV7"/>
<proteinExistence type="predicted"/>
<evidence type="ECO:0000313" key="3">
    <source>
        <dbReference type="Proteomes" id="UP000295151"/>
    </source>
</evidence>
<dbReference type="Pfam" id="PF01661">
    <property type="entry name" value="Macro"/>
    <property type="match status" value="1"/>
</dbReference>
<dbReference type="Gene3D" id="3.40.220.10">
    <property type="entry name" value="Leucine Aminopeptidase, subunit E, domain 1"/>
    <property type="match status" value="1"/>
</dbReference>
<dbReference type="InterPro" id="IPR043472">
    <property type="entry name" value="Macro_dom-like"/>
</dbReference>
<name>A0A4R7TBV7_9ACTN</name>
<accession>A0A4R7TBV7</accession>
<dbReference type="RefSeq" id="WP_133978770.1">
    <property type="nucleotide sequence ID" value="NZ_SOCE01000001.1"/>
</dbReference>
<dbReference type="SUPFAM" id="SSF52949">
    <property type="entry name" value="Macro domain-like"/>
    <property type="match status" value="1"/>
</dbReference>
<evidence type="ECO:0000313" key="2">
    <source>
        <dbReference type="EMBL" id="TDU88926.1"/>
    </source>
</evidence>
<dbReference type="PANTHER" id="PTHR11106">
    <property type="entry name" value="GANGLIOSIDE INDUCED DIFFERENTIATION ASSOCIATED PROTEIN 2-RELATED"/>
    <property type="match status" value="1"/>
</dbReference>